<dbReference type="Gene3D" id="3.10.290.30">
    <property type="entry name" value="MM3350-like"/>
    <property type="match status" value="1"/>
</dbReference>
<evidence type="ECO:0000259" key="2">
    <source>
        <dbReference type="Pfam" id="PF07929"/>
    </source>
</evidence>
<evidence type="ECO:0000313" key="4">
    <source>
        <dbReference type="EMBL" id="MST61279.1"/>
    </source>
</evidence>
<name>A0A6N7XDA9_9ACTN</name>
<feature type="compositionally biased region" description="Polar residues" evidence="1">
    <location>
        <begin position="334"/>
        <end position="343"/>
    </location>
</feature>
<reference evidence="4 5" key="1">
    <citation type="submission" date="2019-08" db="EMBL/GenBank/DDBJ databases">
        <title>In-depth cultivation of the pig gut microbiome towards novel bacterial diversity and tailored functional studies.</title>
        <authorList>
            <person name="Wylensek D."/>
            <person name="Hitch T.C.A."/>
            <person name="Clavel T."/>
        </authorList>
    </citation>
    <scope>NUCLEOTIDE SEQUENCE [LARGE SCALE GENOMIC DNA]</scope>
    <source>
        <strain evidence="4 5">WB01_CNA04</strain>
    </source>
</reference>
<sequence>MPYDVCMLSRHSRGAPVNENDLVHDLTLMLMYLTSWKEKHAGGQGLRTWKSYDWDVIDHLQDAGLITTSNRAKSAWLTPDGEQEAKMLVDVYGTLISSFQSQAAAALGKRLSRSNGPAFRFRIDLDLEGRECWRELVVPQDFSFEDLHDVIQASFLWQDYHLFDFHLTSKKQRLMVTSLDDGTNPEGIYDADEVVDAAQTPLTDVFPRTKTATYTYDYGDYWVHKLRLVETIDCYEGQMPICTDGAGDAPPEDVGGPGGYEDFLKILADPTDPDHAGVRSWGEDQGFEHFSPERVNQRIHAWYFTAVDDPQDVAPFSFVPVEPASPGEKGNGTGSNPNLRLVP</sequence>
<protein>
    <submittedName>
        <fullName evidence="4">Plasmid pRiA4b ORF-3 family protein</fullName>
    </submittedName>
</protein>
<dbReference type="SUPFAM" id="SSF159941">
    <property type="entry name" value="MM3350-like"/>
    <property type="match status" value="1"/>
</dbReference>
<comment type="caution">
    <text evidence="4">The sequence shown here is derived from an EMBL/GenBank/DDBJ whole genome shotgun (WGS) entry which is preliminary data.</text>
</comment>
<evidence type="ECO:0000256" key="1">
    <source>
        <dbReference type="SAM" id="MobiDB-lite"/>
    </source>
</evidence>
<accession>A0A6N7XDA9</accession>
<gene>
    <name evidence="4" type="ORF">FYJ69_10360</name>
</gene>
<dbReference type="Pfam" id="PF20008">
    <property type="entry name" value="DUF6429"/>
    <property type="match status" value="1"/>
</dbReference>
<dbReference type="AlphaFoldDB" id="A0A6N7XDA9"/>
<proteinExistence type="predicted"/>
<dbReference type="InterPro" id="IPR024047">
    <property type="entry name" value="MM3350-like_sf"/>
</dbReference>
<evidence type="ECO:0000313" key="5">
    <source>
        <dbReference type="Proteomes" id="UP000434342"/>
    </source>
</evidence>
<dbReference type="EMBL" id="VUND01000003">
    <property type="protein sequence ID" value="MST61279.1"/>
    <property type="molecule type" value="Genomic_DNA"/>
</dbReference>
<dbReference type="PANTHER" id="PTHR41878:SF1">
    <property type="entry name" value="TNPR PROTEIN"/>
    <property type="match status" value="1"/>
</dbReference>
<feature type="domain" description="Plasmid pRiA4b Orf3-like" evidence="2">
    <location>
        <begin position="118"/>
        <end position="296"/>
    </location>
</feature>
<feature type="domain" description="DUF6429" evidence="3">
    <location>
        <begin position="20"/>
        <end position="92"/>
    </location>
</feature>
<organism evidence="4 5">
    <name type="scientific">Parafannyhessea umbonata</name>
    <dbReference type="NCBI Taxonomy" id="604330"/>
    <lineage>
        <taxon>Bacteria</taxon>
        <taxon>Bacillati</taxon>
        <taxon>Actinomycetota</taxon>
        <taxon>Coriobacteriia</taxon>
        <taxon>Coriobacteriales</taxon>
        <taxon>Atopobiaceae</taxon>
        <taxon>Parafannyhessea</taxon>
    </lineage>
</organism>
<dbReference type="Proteomes" id="UP000434342">
    <property type="component" value="Unassembled WGS sequence"/>
</dbReference>
<evidence type="ECO:0000259" key="3">
    <source>
        <dbReference type="Pfam" id="PF20008"/>
    </source>
</evidence>
<dbReference type="Pfam" id="PF07929">
    <property type="entry name" value="PRiA4_ORF3"/>
    <property type="match status" value="1"/>
</dbReference>
<dbReference type="InterPro" id="IPR045489">
    <property type="entry name" value="DUF6429"/>
</dbReference>
<feature type="region of interest" description="Disordered" evidence="1">
    <location>
        <begin position="319"/>
        <end position="343"/>
    </location>
</feature>
<dbReference type="PANTHER" id="PTHR41878">
    <property type="entry name" value="LEXA REPRESSOR-RELATED"/>
    <property type="match status" value="1"/>
</dbReference>
<dbReference type="InterPro" id="IPR012912">
    <property type="entry name" value="Plasmid_pRiA4b_Orf3-like"/>
</dbReference>